<evidence type="ECO:0000256" key="1">
    <source>
        <dbReference type="SAM" id="MobiDB-lite"/>
    </source>
</evidence>
<feature type="compositionally biased region" description="Basic residues" evidence="1">
    <location>
        <begin position="13"/>
        <end position="23"/>
    </location>
</feature>
<organism evidence="2 3">
    <name type="scientific">Salmonella enterica subsp. enterica serovar Bovismorbificans</name>
    <dbReference type="NCBI Taxonomy" id="58097"/>
    <lineage>
        <taxon>Bacteria</taxon>
        <taxon>Pseudomonadati</taxon>
        <taxon>Pseudomonadota</taxon>
        <taxon>Gammaproteobacteria</taxon>
        <taxon>Enterobacterales</taxon>
        <taxon>Enterobacteriaceae</taxon>
        <taxon>Salmonella</taxon>
    </lineage>
</organism>
<protein>
    <submittedName>
        <fullName evidence="2">Uncharacterized protein</fullName>
    </submittedName>
</protein>
<feature type="region of interest" description="Disordered" evidence="1">
    <location>
        <begin position="1"/>
        <end position="59"/>
    </location>
</feature>
<reference evidence="2 3" key="1">
    <citation type="submission" date="2015-03" db="EMBL/GenBank/DDBJ databases">
        <authorList>
            <consortium name="Pathogen Informatics"/>
        </authorList>
    </citation>
    <scope>NUCLEOTIDE SEQUENCE [LARGE SCALE GENOMIC DNA]</scope>
    <source>
        <strain evidence="2 3">3476</strain>
    </source>
</reference>
<proteinExistence type="predicted"/>
<gene>
    <name evidence="2" type="ORF">ERS008202_02641</name>
</gene>
<accession>A0A655D1C9</accession>
<feature type="compositionally biased region" description="Basic and acidic residues" evidence="1">
    <location>
        <begin position="28"/>
        <end position="58"/>
    </location>
</feature>
<evidence type="ECO:0000313" key="3">
    <source>
        <dbReference type="Proteomes" id="UP000039541"/>
    </source>
</evidence>
<sequence length="90" mass="10433">MRQILAGIFAGAIKHRRHNKQRQQHNAAQRDRQRHVENAKPQGDNHNHYKSADQRGDDAQIEMIQRVDVGNDAVQQFTLLITRQTRGGER</sequence>
<dbReference type="EMBL" id="CQPC01000034">
    <property type="protein sequence ID" value="CNU39477.1"/>
    <property type="molecule type" value="Genomic_DNA"/>
</dbReference>
<dbReference type="Proteomes" id="UP000039541">
    <property type="component" value="Unassembled WGS sequence"/>
</dbReference>
<name>A0A655D1C9_SALET</name>
<evidence type="ECO:0000313" key="2">
    <source>
        <dbReference type="EMBL" id="CNU39477.1"/>
    </source>
</evidence>
<dbReference type="AlphaFoldDB" id="A0A655D1C9"/>